<protein>
    <submittedName>
        <fullName evidence="2">Uncharacterized protein</fullName>
    </submittedName>
</protein>
<dbReference type="AlphaFoldDB" id="A0A554JD09"/>
<sequence length="169" mass="18767">MSSLKRQEKAMYRLSLAGFIVVILGAMFYGFRLRQGLEASSLTLAAPKSTPQSTETASDLLVVLRLVDTKTNQPIVRQLIKLLPSECPQASDCQNLEQSVTTDRQGRFSTTLAHLSAKPHFLLTGYLTEIPLTVLSEQRILVESLPQAAKRTFDPRREEVLVGLRPEGN</sequence>
<evidence type="ECO:0000256" key="1">
    <source>
        <dbReference type="SAM" id="Phobius"/>
    </source>
</evidence>
<organism evidence="2 3">
    <name type="scientific">Candidatus Berkelbacteria bacterium Gr01-1014_85</name>
    <dbReference type="NCBI Taxonomy" id="2017150"/>
    <lineage>
        <taxon>Bacteria</taxon>
        <taxon>Candidatus Berkelbacteria</taxon>
    </lineage>
</organism>
<keyword evidence="1" id="KW-0472">Membrane</keyword>
<dbReference type="Proteomes" id="UP000316253">
    <property type="component" value="Unassembled WGS sequence"/>
</dbReference>
<keyword evidence="1" id="KW-1133">Transmembrane helix</keyword>
<reference evidence="2 3" key="1">
    <citation type="submission" date="2017-08" db="EMBL/GenBank/DDBJ databases">
        <title>Mechanisms for carbon and nitrogen cycling indicate functional differentiation within the Candidate Phyla Radiation.</title>
        <authorList>
            <person name="Danczak R.E."/>
            <person name="Johnston M.D."/>
            <person name="Kenah C."/>
            <person name="Slattery M."/>
            <person name="Wrighton K.C."/>
            <person name="Wilkins M.J."/>
        </authorList>
    </citation>
    <scope>NUCLEOTIDE SEQUENCE [LARGE SCALE GENOMIC DNA]</scope>
    <source>
        <strain evidence="2">Gr01-1014_85</strain>
    </source>
</reference>
<proteinExistence type="predicted"/>
<feature type="transmembrane region" description="Helical" evidence="1">
    <location>
        <begin position="12"/>
        <end position="31"/>
    </location>
</feature>
<evidence type="ECO:0000313" key="2">
    <source>
        <dbReference type="EMBL" id="TSC66209.1"/>
    </source>
</evidence>
<keyword evidence="1" id="KW-0812">Transmembrane</keyword>
<gene>
    <name evidence="2" type="ORF">CEO22_183</name>
</gene>
<evidence type="ECO:0000313" key="3">
    <source>
        <dbReference type="Proteomes" id="UP000316253"/>
    </source>
</evidence>
<accession>A0A554JD09</accession>
<name>A0A554JD09_9BACT</name>
<comment type="caution">
    <text evidence="2">The sequence shown here is derived from an EMBL/GenBank/DDBJ whole genome shotgun (WGS) entry which is preliminary data.</text>
</comment>
<dbReference type="EMBL" id="VMFD01000012">
    <property type="protein sequence ID" value="TSC66209.1"/>
    <property type="molecule type" value="Genomic_DNA"/>
</dbReference>